<dbReference type="PANTHER" id="PTHR31302:SF0">
    <property type="entry name" value="TRANSMEMBRANE PROTEIN WITH METALLOPHOSPHOESTERASE DOMAIN"/>
    <property type="match status" value="1"/>
</dbReference>
<dbReference type="Gene3D" id="1.25.40.10">
    <property type="entry name" value="Tetratricopeptide repeat domain"/>
    <property type="match status" value="1"/>
</dbReference>
<dbReference type="PROSITE" id="PS50007">
    <property type="entry name" value="PIPLC_X_DOMAIN"/>
    <property type="match status" value="1"/>
</dbReference>
<evidence type="ECO:0000313" key="3">
    <source>
        <dbReference type="Proteomes" id="UP000464178"/>
    </source>
</evidence>
<accession>A0A6P2CUY4</accession>
<sequence>MTNSINWIHLTDLHFGLDARNWLWPKIKYDFLKDLDKQLPKIGGCDLVFFTGDFVQAGKVNEFDLLNKELDDLWKVLEKHGRHPQLCLIPGNHDLIRPEETSSVAKTLTKLWEHDSQIREIFWTDPSSEYRVAIDNCFSNYTKWISNIRIPVLKSIKGLLPGDFSSTFEKAKIKFGIVGLNTTFLQISKGDYTKKLDLHVAQLNAVCNGAPSTWLSQKTASVLLTHQPPNWLSSRALSHFRKEIYPPGRFLAHFCGHQHIPEAVETSEAGSDPRRLRQGASLFGLETWEGPDATERIHGYTIGQYWFEGVDGIEKYWPRTMIANRSGGISFSPDHSFALQDDNSVVSRFSYNIETLEDNSALPTELPTASSPISHESRATLPLLDGPLEEQAAREQLSSLPRLHLKPQSQHRYVRLDEQVECENHLRRSRVVWLVADWTAEIGFIDSCIERFRDPAHPSEAFHIRCSEALSVDDFENLFHQQCGLPLLQACALIASSKKAFLVLDGLHPELCTGESHHRLYHVIGAILDYCQDLRIICISGIDPIDSHFPTIKIRGLDVPDVRVYLTHHPDAEPWMQEADVVEQLHERSEGLPAHLDKLLKSLKVSSLAAALESDMETSSNTHTKQAGVPNGLIHAVAHLMRSEDAQTKRSYRLLQVLSVLPYGETLDTLSHFLPTEPFFIDHANKLRDFALLDAISLHTLQPQVGSNRGVTKSALKILKAPRQVRDYVQTLLVEESREDIVQAGIERYFGRTWREGRIKPRVIPHEYREYLDHGPGNEFALVHYFISMSKTRCDDLAVSRGITLAIHYLRHLYSAHRYRDAAIVARAFVQLVGQDSHLSDWATIAKILGESLRMTGAHADAIGYLRAAVDSGTLSDDQLGDAWIDIARCEQAIKNEEASKIAVSEALKHSKDDSIVALQAQFISLSQAPAKKQKIKTLLDLESKAKARGHSILAENIAITLAQESTRPEDKIKHLDKILSPKSKIYNRSRAIVIKGEVQRSRNVPLSAQELRELSATYSYLHTQRFNSLFDRCHDLLWWAFEMQNDSTQLLRLFRHSSFLWRVRGENEKETKYLQSLNEKREKGRISDTTNGMVAELTYFLRRVKAILTGA</sequence>
<dbReference type="AlphaFoldDB" id="A0A6P2CUY4"/>
<dbReference type="GO" id="GO:0016787">
    <property type="term" value="F:hydrolase activity"/>
    <property type="evidence" value="ECO:0007669"/>
    <property type="project" value="InterPro"/>
</dbReference>
<organism evidence="2 3">
    <name type="scientific">Gemmata massiliana</name>
    <dbReference type="NCBI Taxonomy" id="1210884"/>
    <lineage>
        <taxon>Bacteria</taxon>
        <taxon>Pseudomonadati</taxon>
        <taxon>Planctomycetota</taxon>
        <taxon>Planctomycetia</taxon>
        <taxon>Gemmatales</taxon>
        <taxon>Gemmataceae</taxon>
        <taxon>Gemmata</taxon>
    </lineage>
</organism>
<dbReference type="Gene3D" id="3.60.21.10">
    <property type="match status" value="1"/>
</dbReference>
<keyword evidence="3" id="KW-1185">Reference proteome</keyword>
<dbReference type="KEGG" id="gms:SOIL9_49130"/>
<proteinExistence type="predicted"/>
<protein>
    <recommendedName>
        <fullName evidence="1">Calcineurin-like phosphoesterase domain-containing protein</fullName>
    </recommendedName>
</protein>
<feature type="domain" description="Calcineurin-like phosphoesterase" evidence="1">
    <location>
        <begin position="8"/>
        <end position="261"/>
    </location>
</feature>
<dbReference type="InterPro" id="IPR029052">
    <property type="entry name" value="Metallo-depent_PP-like"/>
</dbReference>
<name>A0A6P2CUY4_9BACT</name>
<dbReference type="PANTHER" id="PTHR31302">
    <property type="entry name" value="TRANSMEMBRANE PROTEIN WITH METALLOPHOSPHOESTERASE DOMAIN-RELATED"/>
    <property type="match status" value="1"/>
</dbReference>
<dbReference type="EMBL" id="LR593886">
    <property type="protein sequence ID" value="VTR92801.1"/>
    <property type="molecule type" value="Genomic_DNA"/>
</dbReference>
<keyword evidence="2" id="KW-0675">Receptor</keyword>
<dbReference type="Proteomes" id="UP000464178">
    <property type="component" value="Chromosome"/>
</dbReference>
<reference evidence="2 3" key="1">
    <citation type="submission" date="2019-05" db="EMBL/GenBank/DDBJ databases">
        <authorList>
            <consortium name="Science for Life Laboratories"/>
        </authorList>
    </citation>
    <scope>NUCLEOTIDE SEQUENCE [LARGE SCALE GENOMIC DNA]</scope>
    <source>
        <strain evidence="2">Soil9</strain>
    </source>
</reference>
<dbReference type="RefSeq" id="WP_162667615.1">
    <property type="nucleotide sequence ID" value="NZ_LR593886.1"/>
</dbReference>
<evidence type="ECO:0000259" key="1">
    <source>
        <dbReference type="Pfam" id="PF00149"/>
    </source>
</evidence>
<dbReference type="Pfam" id="PF00149">
    <property type="entry name" value="Metallophos"/>
    <property type="match status" value="1"/>
</dbReference>
<dbReference type="SUPFAM" id="SSF56300">
    <property type="entry name" value="Metallo-dependent phosphatases"/>
    <property type="match status" value="1"/>
</dbReference>
<dbReference type="InterPro" id="IPR004843">
    <property type="entry name" value="Calcineurin-like_PHP"/>
</dbReference>
<dbReference type="InterPro" id="IPR011990">
    <property type="entry name" value="TPR-like_helical_dom_sf"/>
</dbReference>
<gene>
    <name evidence="2" type="ORF">SOIL9_49130</name>
</gene>
<dbReference type="InterPro" id="IPR051158">
    <property type="entry name" value="Metallophosphoesterase_sf"/>
</dbReference>
<evidence type="ECO:0000313" key="2">
    <source>
        <dbReference type="EMBL" id="VTR92801.1"/>
    </source>
</evidence>